<proteinExistence type="predicted"/>
<organism evidence="4 5">
    <name type="scientific">Methanospirillum purgamenti</name>
    <dbReference type="NCBI Taxonomy" id="2834276"/>
    <lineage>
        <taxon>Archaea</taxon>
        <taxon>Methanobacteriati</taxon>
        <taxon>Methanobacteriota</taxon>
        <taxon>Stenosarchaea group</taxon>
        <taxon>Methanomicrobia</taxon>
        <taxon>Methanomicrobiales</taxon>
        <taxon>Methanospirillaceae</taxon>
        <taxon>Methanospirillum</taxon>
    </lineage>
</organism>
<dbReference type="GeneID" id="65097483"/>
<dbReference type="EMBL" id="CP075546">
    <property type="protein sequence ID" value="QVV87661.1"/>
    <property type="molecule type" value="Genomic_DNA"/>
</dbReference>
<evidence type="ECO:0000313" key="5">
    <source>
        <dbReference type="Proteomes" id="UP000680656"/>
    </source>
</evidence>
<evidence type="ECO:0000256" key="1">
    <source>
        <dbReference type="ARBA" id="ARBA00022741"/>
    </source>
</evidence>
<keyword evidence="5" id="KW-1185">Reference proteome</keyword>
<dbReference type="Pfam" id="PF13614">
    <property type="entry name" value="AAA_31"/>
    <property type="match status" value="1"/>
</dbReference>
<feature type="domain" description="AAA" evidence="3">
    <location>
        <begin position="1"/>
        <end position="158"/>
    </location>
</feature>
<accession>A0A8E7EIL6</accession>
<dbReference type="InterPro" id="IPR050625">
    <property type="entry name" value="ParA/MinD_ATPase"/>
</dbReference>
<dbReference type="RefSeq" id="WP_214418481.1">
    <property type="nucleotide sequence ID" value="NZ_CP075546.1"/>
</dbReference>
<reference evidence="4 5" key="1">
    <citation type="submission" date="2021-05" db="EMBL/GenBank/DDBJ databases">
        <title>A novel Methanospirillum isolate from a pyrite-forming mixed culture.</title>
        <authorList>
            <person name="Bunk B."/>
            <person name="Sproer C."/>
            <person name="Spring S."/>
            <person name="Pester M."/>
        </authorList>
    </citation>
    <scope>NUCLEOTIDE SEQUENCE [LARGE SCALE GENOMIC DNA]</scope>
    <source>
        <strain evidence="4 5">J.3.6.1-F.2.7.3</strain>
    </source>
</reference>
<protein>
    <submittedName>
        <fullName evidence="4">AAA family ATPase</fullName>
    </submittedName>
</protein>
<evidence type="ECO:0000313" key="4">
    <source>
        <dbReference type="EMBL" id="QVV87661.1"/>
    </source>
</evidence>
<name>A0A8E7EIL6_9EURY</name>
<keyword evidence="1" id="KW-0547">Nucleotide-binding</keyword>
<dbReference type="GO" id="GO:0009898">
    <property type="term" value="C:cytoplasmic side of plasma membrane"/>
    <property type="evidence" value="ECO:0007669"/>
    <property type="project" value="TreeGrafter"/>
</dbReference>
<dbReference type="PANTHER" id="PTHR43384">
    <property type="entry name" value="SEPTUM SITE-DETERMINING PROTEIN MIND HOMOLOG, CHLOROPLASTIC-RELATED"/>
    <property type="match status" value="1"/>
</dbReference>
<dbReference type="PANTHER" id="PTHR43384:SF6">
    <property type="entry name" value="SEPTUM SITE-DETERMINING PROTEIN MIND HOMOLOG, CHLOROPLASTIC"/>
    <property type="match status" value="1"/>
</dbReference>
<dbReference type="InterPro" id="IPR025669">
    <property type="entry name" value="AAA_dom"/>
</dbReference>
<evidence type="ECO:0000259" key="3">
    <source>
        <dbReference type="Pfam" id="PF13614"/>
    </source>
</evidence>
<dbReference type="GO" id="GO:0051782">
    <property type="term" value="P:negative regulation of cell division"/>
    <property type="evidence" value="ECO:0007669"/>
    <property type="project" value="TreeGrafter"/>
</dbReference>
<dbReference type="KEGG" id="mrtj:KHC33_09825"/>
<dbReference type="InterPro" id="IPR027417">
    <property type="entry name" value="P-loop_NTPase"/>
</dbReference>
<dbReference type="GO" id="GO:0005524">
    <property type="term" value="F:ATP binding"/>
    <property type="evidence" value="ECO:0007669"/>
    <property type="project" value="UniProtKB-KW"/>
</dbReference>
<dbReference type="Gene3D" id="3.40.50.300">
    <property type="entry name" value="P-loop containing nucleotide triphosphate hydrolases"/>
    <property type="match status" value="1"/>
</dbReference>
<evidence type="ECO:0000256" key="2">
    <source>
        <dbReference type="ARBA" id="ARBA00022840"/>
    </source>
</evidence>
<dbReference type="AlphaFoldDB" id="A0A8E7EIL6"/>
<dbReference type="Proteomes" id="UP000680656">
    <property type="component" value="Chromosome"/>
</dbReference>
<gene>
    <name evidence="4" type="ORF">KHC33_09825</name>
</gene>
<keyword evidence="2" id="KW-0067">ATP-binding</keyword>
<sequence>MKTIVIMGRGGTGKTSFVSLIADYFIRTQQTPLLLVDLDPDQSLGEMIGIDLRTEGKKTIAELLEETFIEKGGTTIGIPPSKRIEHKIWEEGMYEGEKLDFIAIGTKWVEGCYCMPDAALRDALSRLIKQYRYVIIDAPGGLEHLNRRVAVKVDDIIDVLGPSAKSFAHLERAKRVAEESGVIYSRFLSVGGFLFPESLTERAKNIPDVKYLGKIAYDQAVAEKTISGDPVFGLDPTNPGPVSVMNILTVAGYMINEQKS</sequence>
<dbReference type="GO" id="GO:0016887">
    <property type="term" value="F:ATP hydrolysis activity"/>
    <property type="evidence" value="ECO:0007669"/>
    <property type="project" value="TreeGrafter"/>
</dbReference>
<dbReference type="SUPFAM" id="SSF52540">
    <property type="entry name" value="P-loop containing nucleoside triphosphate hydrolases"/>
    <property type="match status" value="1"/>
</dbReference>
<dbReference type="GO" id="GO:0005829">
    <property type="term" value="C:cytosol"/>
    <property type="evidence" value="ECO:0007669"/>
    <property type="project" value="TreeGrafter"/>
</dbReference>